<comment type="caution">
    <text evidence="1">The sequence shown here is derived from an EMBL/GenBank/DDBJ whole genome shotgun (WGS) entry which is preliminary data.</text>
</comment>
<name>A0AAN7A6K3_9PEZI</name>
<feature type="non-terminal residue" evidence="1">
    <location>
        <position position="1"/>
    </location>
</feature>
<dbReference type="EMBL" id="MU866174">
    <property type="protein sequence ID" value="KAK4177141.1"/>
    <property type="molecule type" value="Genomic_DNA"/>
</dbReference>
<reference evidence="1" key="1">
    <citation type="journal article" date="2023" name="Mol. Phylogenet. Evol.">
        <title>Genome-scale phylogeny and comparative genomics of the fungal order Sordariales.</title>
        <authorList>
            <person name="Hensen N."/>
            <person name="Bonometti L."/>
            <person name="Westerberg I."/>
            <person name="Brannstrom I.O."/>
            <person name="Guillou S."/>
            <person name="Cros-Aarteil S."/>
            <person name="Calhoun S."/>
            <person name="Haridas S."/>
            <person name="Kuo A."/>
            <person name="Mondo S."/>
            <person name="Pangilinan J."/>
            <person name="Riley R."/>
            <person name="LaButti K."/>
            <person name="Andreopoulos B."/>
            <person name="Lipzen A."/>
            <person name="Chen C."/>
            <person name="Yan M."/>
            <person name="Daum C."/>
            <person name="Ng V."/>
            <person name="Clum A."/>
            <person name="Steindorff A."/>
            <person name="Ohm R.A."/>
            <person name="Martin F."/>
            <person name="Silar P."/>
            <person name="Natvig D.O."/>
            <person name="Lalanne C."/>
            <person name="Gautier V."/>
            <person name="Ament-Velasquez S.L."/>
            <person name="Kruys A."/>
            <person name="Hutchinson M.I."/>
            <person name="Powell A.J."/>
            <person name="Barry K."/>
            <person name="Miller A.N."/>
            <person name="Grigoriev I.V."/>
            <person name="Debuchy R."/>
            <person name="Gladieux P."/>
            <person name="Hiltunen Thoren M."/>
            <person name="Johannesson H."/>
        </authorList>
    </citation>
    <scope>NUCLEOTIDE SEQUENCE</scope>
    <source>
        <strain evidence="1">CBS 892.96</strain>
    </source>
</reference>
<keyword evidence="2" id="KW-1185">Reference proteome</keyword>
<reference evidence="1" key="2">
    <citation type="submission" date="2023-05" db="EMBL/GenBank/DDBJ databases">
        <authorList>
            <consortium name="Lawrence Berkeley National Laboratory"/>
            <person name="Steindorff A."/>
            <person name="Hensen N."/>
            <person name="Bonometti L."/>
            <person name="Westerberg I."/>
            <person name="Brannstrom I.O."/>
            <person name="Guillou S."/>
            <person name="Cros-Aarteil S."/>
            <person name="Calhoun S."/>
            <person name="Haridas S."/>
            <person name="Kuo A."/>
            <person name="Mondo S."/>
            <person name="Pangilinan J."/>
            <person name="Riley R."/>
            <person name="Labutti K."/>
            <person name="Andreopoulos B."/>
            <person name="Lipzen A."/>
            <person name="Chen C."/>
            <person name="Yanf M."/>
            <person name="Daum C."/>
            <person name="Ng V."/>
            <person name="Clum A."/>
            <person name="Ohm R."/>
            <person name="Martin F."/>
            <person name="Silar P."/>
            <person name="Natvig D."/>
            <person name="Lalanne C."/>
            <person name="Gautier V."/>
            <person name="Ament-Velasquez S.L."/>
            <person name="Kruys A."/>
            <person name="Hutchinson M.I."/>
            <person name="Powell A.J."/>
            <person name="Barry K."/>
            <person name="Miller A.N."/>
            <person name="Grigoriev I.V."/>
            <person name="Debuchy R."/>
            <person name="Gladieux P."/>
            <person name="Thoren M.H."/>
            <person name="Johannesson H."/>
        </authorList>
    </citation>
    <scope>NUCLEOTIDE SEQUENCE</scope>
    <source>
        <strain evidence="1">CBS 892.96</strain>
    </source>
</reference>
<dbReference type="AlphaFoldDB" id="A0AAN7A6K3"/>
<feature type="non-terminal residue" evidence="1">
    <location>
        <position position="82"/>
    </location>
</feature>
<evidence type="ECO:0000313" key="2">
    <source>
        <dbReference type="Proteomes" id="UP001302321"/>
    </source>
</evidence>
<evidence type="ECO:0000313" key="1">
    <source>
        <dbReference type="EMBL" id="KAK4177141.1"/>
    </source>
</evidence>
<protein>
    <submittedName>
        <fullName evidence="1">Uncharacterized protein</fullName>
    </submittedName>
</protein>
<dbReference type="Proteomes" id="UP001302321">
    <property type="component" value="Unassembled WGS sequence"/>
</dbReference>
<accession>A0AAN7A6K3</accession>
<organism evidence="1 2">
    <name type="scientific">Triangularia setosa</name>
    <dbReference type="NCBI Taxonomy" id="2587417"/>
    <lineage>
        <taxon>Eukaryota</taxon>
        <taxon>Fungi</taxon>
        <taxon>Dikarya</taxon>
        <taxon>Ascomycota</taxon>
        <taxon>Pezizomycotina</taxon>
        <taxon>Sordariomycetes</taxon>
        <taxon>Sordariomycetidae</taxon>
        <taxon>Sordariales</taxon>
        <taxon>Podosporaceae</taxon>
        <taxon>Triangularia</taxon>
    </lineage>
</organism>
<proteinExistence type="predicted"/>
<sequence>SLVFSVMVFGTWIESKPADDPSIFKVILNIIHSKFNKVPKVISSGEELNDLLVLCDKYGMTALAKPWAGEWLALAHSQREEL</sequence>
<gene>
    <name evidence="1" type="ORF">QBC36DRAFT_153713</name>
</gene>